<dbReference type="CDD" id="cd06127">
    <property type="entry name" value="DEDDh"/>
    <property type="match status" value="1"/>
</dbReference>
<dbReference type="Proteomes" id="UP000237966">
    <property type="component" value="Unassembled WGS sequence"/>
</dbReference>
<dbReference type="GeneID" id="93667043"/>
<dbReference type="NCBIfam" id="NF005927">
    <property type="entry name" value="PRK07942.1"/>
    <property type="match status" value="1"/>
</dbReference>
<evidence type="ECO:0000313" key="5">
    <source>
        <dbReference type="EMBL" id="PPI15386.1"/>
    </source>
</evidence>
<dbReference type="AlphaFoldDB" id="A0A2S5Y7D9"/>
<dbReference type="Pfam" id="PF00929">
    <property type="entry name" value="RNase_T"/>
    <property type="match status" value="1"/>
</dbReference>
<keyword evidence="3" id="KW-0269">Exonuclease</keyword>
<dbReference type="Gene3D" id="3.30.420.10">
    <property type="entry name" value="Ribonuclease H-like superfamily/Ribonuclease H"/>
    <property type="match status" value="1"/>
</dbReference>
<dbReference type="GO" id="GO:0003676">
    <property type="term" value="F:nucleic acid binding"/>
    <property type="evidence" value="ECO:0007669"/>
    <property type="project" value="InterPro"/>
</dbReference>
<dbReference type="OrthoDB" id="9791657at2"/>
<keyword evidence="1" id="KW-0540">Nuclease</keyword>
<gene>
    <name evidence="5" type="ORF">C5C51_06360</name>
</gene>
<dbReference type="SMART" id="SM00479">
    <property type="entry name" value="EXOIII"/>
    <property type="match status" value="1"/>
</dbReference>
<keyword evidence="2" id="KW-0378">Hydrolase</keyword>
<dbReference type="EMBL" id="PSWU01000007">
    <property type="protein sequence ID" value="PPI15386.1"/>
    <property type="molecule type" value="Genomic_DNA"/>
</dbReference>
<proteinExistence type="predicted"/>
<name>A0A2S5Y7D9_9MICO</name>
<dbReference type="PANTHER" id="PTHR30231:SF4">
    <property type="entry name" value="PROTEIN NEN2"/>
    <property type="match status" value="1"/>
</dbReference>
<evidence type="ECO:0000256" key="1">
    <source>
        <dbReference type="ARBA" id="ARBA00022722"/>
    </source>
</evidence>
<accession>A0A2S5Y7D9</accession>
<evidence type="ECO:0000256" key="2">
    <source>
        <dbReference type="ARBA" id="ARBA00022801"/>
    </source>
</evidence>
<reference evidence="5 6" key="1">
    <citation type="submission" date="2018-02" db="EMBL/GenBank/DDBJ databases">
        <title>Bacteriophage NCPPB3778 and a type I-E CRISPR drive the evolution of the US Biological Select Agent, Rathayibacter toxicus.</title>
        <authorList>
            <person name="Davis E.W.II."/>
            <person name="Tabima J.F."/>
            <person name="Weisberg A.J."/>
            <person name="Lopes L.D."/>
            <person name="Wiseman M.S."/>
            <person name="Wiseman M.S."/>
            <person name="Pupko T."/>
            <person name="Belcher M.S."/>
            <person name="Sechler A.J."/>
            <person name="Tancos M.A."/>
            <person name="Schroeder B.K."/>
            <person name="Murray T.D."/>
            <person name="Luster D.G."/>
            <person name="Schneider W.L."/>
            <person name="Rogers E."/>
            <person name="Andreote F.D."/>
            <person name="Grunwald N.J."/>
            <person name="Putnam M.L."/>
            <person name="Chang J.H."/>
        </authorList>
    </citation>
    <scope>NUCLEOTIDE SEQUENCE [LARGE SCALE GENOMIC DNA]</scope>
    <source>
        <strain evidence="5 6">FH99</strain>
    </source>
</reference>
<dbReference type="PANTHER" id="PTHR30231">
    <property type="entry name" value="DNA POLYMERASE III SUBUNIT EPSILON"/>
    <property type="match status" value="1"/>
</dbReference>
<dbReference type="RefSeq" id="WP_104216719.1">
    <property type="nucleotide sequence ID" value="NZ_CP010848.1"/>
</dbReference>
<organism evidence="5 6">
    <name type="scientific">Rathayibacter toxicus</name>
    <dbReference type="NCBI Taxonomy" id="145458"/>
    <lineage>
        <taxon>Bacteria</taxon>
        <taxon>Bacillati</taxon>
        <taxon>Actinomycetota</taxon>
        <taxon>Actinomycetes</taxon>
        <taxon>Micrococcales</taxon>
        <taxon>Microbacteriaceae</taxon>
        <taxon>Rathayibacter</taxon>
    </lineage>
</organism>
<feature type="domain" description="Exonuclease" evidence="4">
    <location>
        <begin position="42"/>
        <end position="218"/>
    </location>
</feature>
<dbReference type="GO" id="GO:0005829">
    <property type="term" value="C:cytosol"/>
    <property type="evidence" value="ECO:0007669"/>
    <property type="project" value="TreeGrafter"/>
</dbReference>
<comment type="caution">
    <text evidence="5">The sequence shown here is derived from an EMBL/GenBank/DDBJ whole genome shotgun (WGS) entry which is preliminary data.</text>
</comment>
<dbReference type="InterPro" id="IPR036397">
    <property type="entry name" value="RNaseH_sf"/>
</dbReference>
<evidence type="ECO:0000259" key="4">
    <source>
        <dbReference type="SMART" id="SM00479"/>
    </source>
</evidence>
<evidence type="ECO:0000256" key="3">
    <source>
        <dbReference type="ARBA" id="ARBA00022839"/>
    </source>
</evidence>
<dbReference type="SUPFAM" id="SSF53098">
    <property type="entry name" value="Ribonuclease H-like"/>
    <property type="match status" value="1"/>
</dbReference>
<evidence type="ECO:0000313" key="6">
    <source>
        <dbReference type="Proteomes" id="UP000237966"/>
    </source>
</evidence>
<sequence>MTTSMPEPTLFDLAAESMAPEVTQARQCSDEREPTTLPWYDLLAVFDLETTGIDVRTSRIVTAYVGVLAADGEPSEGTTWLADPGIDIPASASAVHGVTTEYAREHGRPAAEVVAEVSKALRSLFTRGVPVVVYNAPYDLSLLAHEARRWDVPALVDPSPVIDPLVIDKAVDQYRKGKRTLAHTAQHYGVALTEAHDASADAVAAGRVAQALGRAWVDQLGVEAQKLHDLQVEWYRTQAKSFQNYMRRERDASFVADGSWPVRR</sequence>
<dbReference type="InterPro" id="IPR013520">
    <property type="entry name" value="Ribonucl_H"/>
</dbReference>
<protein>
    <submittedName>
        <fullName evidence="5">DNA polymerase III subunit epsilon</fullName>
    </submittedName>
</protein>
<dbReference type="InterPro" id="IPR012337">
    <property type="entry name" value="RNaseH-like_sf"/>
</dbReference>
<dbReference type="GO" id="GO:0008408">
    <property type="term" value="F:3'-5' exonuclease activity"/>
    <property type="evidence" value="ECO:0007669"/>
    <property type="project" value="TreeGrafter"/>
</dbReference>